<accession>A0A8C9E348</accession>
<evidence type="ECO:0000313" key="1">
    <source>
        <dbReference type="Ensembl" id="ENSPSNP00000014221.1"/>
    </source>
</evidence>
<name>A0A8C9E348_PHOSS</name>
<evidence type="ECO:0000313" key="2">
    <source>
        <dbReference type="Proteomes" id="UP000694554"/>
    </source>
</evidence>
<protein>
    <submittedName>
        <fullName evidence="1">Uncharacterized protein</fullName>
    </submittedName>
</protein>
<reference evidence="1" key="1">
    <citation type="submission" date="2019-08" db="EMBL/GenBank/DDBJ databases">
        <title>Phocoena sinus (Vaquita) genome, mPhoSin1, primary haplotype.</title>
        <authorList>
            <person name="Morin P."/>
            <person name="Mountcastle J."/>
            <person name="Fungtammasan C."/>
            <person name="Rhie A."/>
            <person name="Rojas-Bracho L."/>
            <person name="Smith C.R."/>
            <person name="Taylor B.L."/>
            <person name="Gulland F.M.D."/>
            <person name="Musser W."/>
            <person name="Houck M."/>
            <person name="Haase B."/>
            <person name="Paez S."/>
            <person name="Howe K."/>
            <person name="Torrance J."/>
            <person name="Formenti G."/>
            <person name="Phillippy A."/>
            <person name="Ryder O."/>
            <person name="Jarvis E.D."/>
            <person name="Fedrigo O."/>
        </authorList>
    </citation>
    <scope>NUCLEOTIDE SEQUENCE [LARGE SCALE GENOMIC DNA]</scope>
</reference>
<dbReference type="GeneTree" id="ENSGT01010000228891"/>
<dbReference type="Proteomes" id="UP000694554">
    <property type="component" value="Chromosome 13"/>
</dbReference>
<organism evidence="1 2">
    <name type="scientific">Phocoena sinus</name>
    <name type="common">Vaquita</name>
    <dbReference type="NCBI Taxonomy" id="42100"/>
    <lineage>
        <taxon>Eukaryota</taxon>
        <taxon>Metazoa</taxon>
        <taxon>Chordata</taxon>
        <taxon>Craniata</taxon>
        <taxon>Vertebrata</taxon>
        <taxon>Euteleostomi</taxon>
        <taxon>Mammalia</taxon>
        <taxon>Eutheria</taxon>
        <taxon>Laurasiatheria</taxon>
        <taxon>Artiodactyla</taxon>
        <taxon>Whippomorpha</taxon>
        <taxon>Cetacea</taxon>
        <taxon>Odontoceti</taxon>
        <taxon>Phocoenidae</taxon>
        <taxon>Phocoena</taxon>
    </lineage>
</organism>
<proteinExistence type="predicted"/>
<reference evidence="1" key="3">
    <citation type="submission" date="2025-09" db="UniProtKB">
        <authorList>
            <consortium name="Ensembl"/>
        </authorList>
    </citation>
    <scope>IDENTIFICATION</scope>
</reference>
<sequence>MLATPCPVLHEALSVWHPHPRAASSIGSYLPSPVPRSHEGEAQLSPVLGPGTEVEVHSAWLPWVPWVCLFCFASCILPP</sequence>
<dbReference type="AlphaFoldDB" id="A0A8C9E348"/>
<dbReference type="Ensembl" id="ENSPSNT00000016076.1">
    <property type="protein sequence ID" value="ENSPSNP00000014221.1"/>
    <property type="gene ID" value="ENSPSNG00000010519.1"/>
</dbReference>
<reference evidence="1" key="2">
    <citation type="submission" date="2025-08" db="UniProtKB">
        <authorList>
            <consortium name="Ensembl"/>
        </authorList>
    </citation>
    <scope>IDENTIFICATION</scope>
</reference>
<keyword evidence="2" id="KW-1185">Reference proteome</keyword>